<protein>
    <submittedName>
        <fullName evidence="2">Uncharacterized protein</fullName>
    </submittedName>
</protein>
<evidence type="ECO:0000256" key="1">
    <source>
        <dbReference type="SAM" id="SignalP"/>
    </source>
</evidence>
<keyword evidence="1" id="KW-0732">Signal</keyword>
<feature type="signal peptide" evidence="1">
    <location>
        <begin position="1"/>
        <end position="23"/>
    </location>
</feature>
<gene>
    <name evidence="2" type="ORF">J2782_003112</name>
</gene>
<accession>A0ABU1MC74</accession>
<dbReference type="RefSeq" id="WP_310014099.1">
    <property type="nucleotide sequence ID" value="NZ_JAVDQT010000005.1"/>
</dbReference>
<feature type="chain" id="PRO_5046157140" evidence="1">
    <location>
        <begin position="24"/>
        <end position="128"/>
    </location>
</feature>
<dbReference type="Proteomes" id="UP001184614">
    <property type="component" value="Unassembled WGS sequence"/>
</dbReference>
<reference evidence="2 3" key="1">
    <citation type="submission" date="2023-07" db="EMBL/GenBank/DDBJ databases">
        <title>Sorghum-associated microbial communities from plants grown in Nebraska, USA.</title>
        <authorList>
            <person name="Schachtman D."/>
        </authorList>
    </citation>
    <scope>NUCLEOTIDE SEQUENCE [LARGE SCALE GENOMIC DNA]</scope>
    <source>
        <strain evidence="2 3">DS1730</strain>
    </source>
</reference>
<evidence type="ECO:0000313" key="3">
    <source>
        <dbReference type="Proteomes" id="UP001184614"/>
    </source>
</evidence>
<keyword evidence="3" id="KW-1185">Reference proteome</keyword>
<proteinExistence type="predicted"/>
<dbReference type="EMBL" id="JAVDQT010000005">
    <property type="protein sequence ID" value="MDR6433366.1"/>
    <property type="molecule type" value="Genomic_DNA"/>
</dbReference>
<sequence length="128" mass="14268">MLKKFSYFAISFSLFGSSSISLAQDNVNSEFRGKYNQSLLCGAYMGNFTILAQKIDDQKLEAAFEAATERYMHEIVDYGDKLGIVKDDGVDELKKLAASLEKGRSGYSEKEIANMTKFCAPEILPLLE</sequence>
<evidence type="ECO:0000313" key="2">
    <source>
        <dbReference type="EMBL" id="MDR6433366.1"/>
    </source>
</evidence>
<name>A0ABU1MC74_9HYPH</name>
<organism evidence="2 3">
    <name type="scientific">Brucella pseudogrignonensis</name>
    <dbReference type="NCBI Taxonomy" id="419475"/>
    <lineage>
        <taxon>Bacteria</taxon>
        <taxon>Pseudomonadati</taxon>
        <taxon>Pseudomonadota</taxon>
        <taxon>Alphaproteobacteria</taxon>
        <taxon>Hyphomicrobiales</taxon>
        <taxon>Brucellaceae</taxon>
        <taxon>Brucella/Ochrobactrum group</taxon>
        <taxon>Brucella</taxon>
    </lineage>
</organism>
<comment type="caution">
    <text evidence="2">The sequence shown here is derived from an EMBL/GenBank/DDBJ whole genome shotgun (WGS) entry which is preliminary data.</text>
</comment>